<dbReference type="SMART" id="SM00799">
    <property type="entry name" value="DENN"/>
    <property type="match status" value="1"/>
</dbReference>
<keyword evidence="4" id="KW-1185">Reference proteome</keyword>
<dbReference type="Gene3D" id="3.40.50.11500">
    <property type="match status" value="1"/>
</dbReference>
<feature type="compositionally biased region" description="Basic and acidic residues" evidence="1">
    <location>
        <begin position="78"/>
        <end position="90"/>
    </location>
</feature>
<protein>
    <recommendedName>
        <fullName evidence="2">UDENN domain-containing protein</fullName>
    </recommendedName>
</protein>
<dbReference type="InterPro" id="IPR001194">
    <property type="entry name" value="cDENN_dom"/>
</dbReference>
<evidence type="ECO:0000259" key="2">
    <source>
        <dbReference type="PROSITE" id="PS50211"/>
    </source>
</evidence>
<dbReference type="GO" id="GO:0031410">
    <property type="term" value="C:cytoplasmic vesicle"/>
    <property type="evidence" value="ECO:0007669"/>
    <property type="project" value="TreeGrafter"/>
</dbReference>
<evidence type="ECO:0000256" key="1">
    <source>
        <dbReference type="SAM" id="MobiDB-lite"/>
    </source>
</evidence>
<sequence>MLDHVASVIQNFDKDRDMARDTVIAVWDGTSPSSPSRRKSVASATNTVLKSGTRRMSSATSRPSSKSISTLDRPSINDTDRRSLSNDRHSVSGNEETTMSPPIDHAEKDKVPNIFETSFPPAVLLRYPKSDHSLIDPFPSHTPMFCFPNDIKFHYGSSPPPETVHSFSTTDEDGNKKYGTCVTFYERLPKSLHDDIKDSVANWVKGNMTSSTREYSQHLKEKIDVELDQLKEHRQRQIQLAHLQTTSWIQEERDEVEELLRVTQEKILLYRELLEPVKLANFKPEECWIPKSVGVITQLPWFELMSDWIRIVVDAMIGVKGKRNPQAKKFSLENAIYNLIHELRIPPRGIYEIGITINERILYLNRPSFNDIPTLKNFSLYPLFRCLSPNVILAIVEVLLSEGKVLFLSKKIGMLAIAGESVQYLLYPFYWQFVYIPVLPKRLITCLQAPVPYIIGFNGTMDEIGEDIPEDTCVVNLDTNTIHQMIPPPSIPVRQRRKLLSGFEEFAALHTRYKIPYGIPLPIREAYPNGRLPLSNGRSKTMLPLEQRRPRYDNIADNHPNGPGGGTFTRQLSD</sequence>
<dbReference type="InterPro" id="IPR005113">
    <property type="entry name" value="uDENN_dom"/>
</dbReference>
<feature type="region of interest" description="Disordered" evidence="1">
    <location>
        <begin position="552"/>
        <end position="574"/>
    </location>
</feature>
<dbReference type="PANTHER" id="PTHR12296:SF21">
    <property type="entry name" value="DENN DOMAIN-CONTAINING PROTEIN 3"/>
    <property type="match status" value="1"/>
</dbReference>
<dbReference type="AlphaFoldDB" id="A0A8H7QA13"/>
<proteinExistence type="predicted"/>
<dbReference type="InterPro" id="IPR051696">
    <property type="entry name" value="DENN_Domain_GEFs"/>
</dbReference>
<feature type="region of interest" description="Disordered" evidence="1">
    <location>
        <begin position="27"/>
        <end position="106"/>
    </location>
</feature>
<dbReference type="Pfam" id="PF03456">
    <property type="entry name" value="uDENN"/>
    <property type="match status" value="1"/>
</dbReference>
<accession>A0A8H7QA13</accession>
<feature type="non-terminal residue" evidence="3">
    <location>
        <position position="1"/>
    </location>
</feature>
<feature type="domain" description="UDENN" evidence="2">
    <location>
        <begin position="105"/>
        <end position="574"/>
    </location>
</feature>
<dbReference type="EMBL" id="JAEPRA010000002">
    <property type="protein sequence ID" value="KAG2188070.1"/>
    <property type="molecule type" value="Genomic_DNA"/>
</dbReference>
<evidence type="ECO:0000313" key="4">
    <source>
        <dbReference type="Proteomes" id="UP000612746"/>
    </source>
</evidence>
<feature type="compositionally biased region" description="Polar residues" evidence="1">
    <location>
        <begin position="91"/>
        <end position="100"/>
    </location>
</feature>
<reference evidence="3" key="1">
    <citation type="submission" date="2020-12" db="EMBL/GenBank/DDBJ databases">
        <title>Metabolic potential, ecology and presence of endohyphal bacteria is reflected in genomic diversity of Mucoromycotina.</title>
        <authorList>
            <person name="Muszewska A."/>
            <person name="Okrasinska A."/>
            <person name="Steczkiewicz K."/>
            <person name="Drgas O."/>
            <person name="Orlowska M."/>
            <person name="Perlinska-Lenart U."/>
            <person name="Aleksandrzak-Piekarczyk T."/>
            <person name="Szatraj K."/>
            <person name="Zielenkiewicz U."/>
            <person name="Pilsyk S."/>
            <person name="Malc E."/>
            <person name="Mieczkowski P."/>
            <person name="Kruszewska J.S."/>
            <person name="Biernat P."/>
            <person name="Pawlowska J."/>
        </authorList>
    </citation>
    <scope>NUCLEOTIDE SEQUENCE</scope>
    <source>
        <strain evidence="3">WA0000051536</strain>
    </source>
</reference>
<dbReference type="PANTHER" id="PTHR12296">
    <property type="entry name" value="DENN DOMAIN-CONTAINING PROTEIN 4"/>
    <property type="match status" value="1"/>
</dbReference>
<evidence type="ECO:0000313" key="3">
    <source>
        <dbReference type="EMBL" id="KAG2188070.1"/>
    </source>
</evidence>
<organism evidence="3 4">
    <name type="scientific">Umbelopsis vinacea</name>
    <dbReference type="NCBI Taxonomy" id="44442"/>
    <lineage>
        <taxon>Eukaryota</taxon>
        <taxon>Fungi</taxon>
        <taxon>Fungi incertae sedis</taxon>
        <taxon>Mucoromycota</taxon>
        <taxon>Mucoromycotina</taxon>
        <taxon>Umbelopsidomycetes</taxon>
        <taxon>Umbelopsidales</taxon>
        <taxon>Umbelopsidaceae</taxon>
        <taxon>Umbelopsis</taxon>
    </lineage>
</organism>
<comment type="caution">
    <text evidence="3">The sequence shown here is derived from an EMBL/GenBank/DDBJ whole genome shotgun (WGS) entry which is preliminary data.</text>
</comment>
<dbReference type="InterPro" id="IPR037516">
    <property type="entry name" value="Tripartite_DENN"/>
</dbReference>
<name>A0A8H7QA13_9FUNG</name>
<dbReference type="PROSITE" id="PS50211">
    <property type="entry name" value="DENN"/>
    <property type="match status" value="1"/>
</dbReference>
<dbReference type="InterPro" id="IPR043153">
    <property type="entry name" value="DENN_C"/>
</dbReference>
<feature type="compositionally biased region" description="Polar residues" evidence="1">
    <location>
        <begin position="42"/>
        <end position="72"/>
    </location>
</feature>
<dbReference type="GO" id="GO:0032483">
    <property type="term" value="P:regulation of Rab protein signal transduction"/>
    <property type="evidence" value="ECO:0007669"/>
    <property type="project" value="TreeGrafter"/>
</dbReference>
<dbReference type="Proteomes" id="UP000612746">
    <property type="component" value="Unassembled WGS sequence"/>
</dbReference>
<dbReference type="Gene3D" id="3.30.450.200">
    <property type="match status" value="1"/>
</dbReference>
<dbReference type="SMART" id="SM00800">
    <property type="entry name" value="uDENN"/>
    <property type="match status" value="1"/>
</dbReference>
<dbReference type="Pfam" id="PF02141">
    <property type="entry name" value="DENN"/>
    <property type="match status" value="1"/>
</dbReference>
<dbReference type="OrthoDB" id="6019893at2759"/>
<gene>
    <name evidence="3" type="ORF">INT44_000821</name>
</gene>